<dbReference type="InterPro" id="IPR019826">
    <property type="entry name" value="Carboxylesterase_B_AS"/>
</dbReference>
<dbReference type="InterPro" id="IPR000997">
    <property type="entry name" value="Cholinesterase"/>
</dbReference>
<dbReference type="SUPFAM" id="SSF53474">
    <property type="entry name" value="alpha/beta-Hydrolases"/>
    <property type="match status" value="1"/>
</dbReference>
<dbReference type="Proteomes" id="UP001354931">
    <property type="component" value="Unassembled WGS sequence"/>
</dbReference>
<protein>
    <recommendedName>
        <fullName evidence="3">Carboxylic ester hydrolase</fullName>
        <ecNumber evidence="3">3.1.1.-</ecNumber>
    </recommendedName>
</protein>
<name>A0ABU6F607_9ACTN</name>
<dbReference type="InterPro" id="IPR029058">
    <property type="entry name" value="AB_hydrolase_fold"/>
</dbReference>
<evidence type="ECO:0000313" key="5">
    <source>
        <dbReference type="EMBL" id="MEB8338262.1"/>
    </source>
</evidence>
<evidence type="ECO:0000259" key="4">
    <source>
        <dbReference type="Pfam" id="PF00135"/>
    </source>
</evidence>
<dbReference type="PROSITE" id="PS00122">
    <property type="entry name" value="CARBOXYLESTERASE_B_1"/>
    <property type="match status" value="1"/>
</dbReference>
<accession>A0ABU6F607</accession>
<comment type="similarity">
    <text evidence="1 3">Belongs to the type-B carboxylesterase/lipase family.</text>
</comment>
<dbReference type="PRINTS" id="PR00878">
    <property type="entry name" value="CHOLNESTRASE"/>
</dbReference>
<keyword evidence="2 3" id="KW-0378">Hydrolase</keyword>
<dbReference type="InterPro" id="IPR002018">
    <property type="entry name" value="CarbesteraseB"/>
</dbReference>
<gene>
    <name evidence="5" type="ORF">OKJ99_12230</name>
</gene>
<evidence type="ECO:0000256" key="3">
    <source>
        <dbReference type="RuleBase" id="RU361235"/>
    </source>
</evidence>
<feature type="domain" description="Carboxylesterase type B" evidence="4">
    <location>
        <begin position="3"/>
        <end position="506"/>
    </location>
</feature>
<dbReference type="EMBL" id="JAOZYC010000093">
    <property type="protein sequence ID" value="MEB8338262.1"/>
    <property type="molecule type" value="Genomic_DNA"/>
</dbReference>
<sequence length="529" mass="58060">MRPTVDTEAGPVEGIPCRDRSVTVFRGIPYAAAPVGDLRWRPPVVPPRWEGVRRADRFGPMCPQAPTEAAATGVDVPMSEDCLNLNIWTGAPSQGERRPVLVWIYGGGFREGTGAQPRYDGENLARQGLVVVTFNYRLGAFGFLATPELSEESGHDSSGNYGLLDCVAALRWVRDNIERFGGDPGRVTIAGQSAGAGMVNFLAMSPHAKGLFHRAVAQSHARYSRDPELRYLSTSYRLSADAERAGERYTREHGARDIRELRALHWHKLVDGNHPVDTSVETGGTSSPPLFRPVVDGWVIPAGYDTTYAKGLQNDVDYLTGNNLDEGGAVPETLVPALRAGRRTPRPGSPPVHVTLEQHRTAAVRKFGPLADEFLRLYPATTDDEAARAGSEAARDNSRLSTYLWGQDWSRHTTGRLHTYFWTHRTPSRGASSQGAFHGSEIDYVFGNPAGGTASWTEQDHAIARTLSAYWINFTATGDPNGAGLPEWPAFSADAATVMEVGAHFRRIPVSDPEHIDFWTRFFRAQQAW</sequence>
<dbReference type="PANTHER" id="PTHR11559">
    <property type="entry name" value="CARBOXYLESTERASE"/>
    <property type="match status" value="1"/>
</dbReference>
<organism evidence="5 6">
    <name type="scientific">Streptomyces endophyticus</name>
    <dbReference type="NCBI Taxonomy" id="714166"/>
    <lineage>
        <taxon>Bacteria</taxon>
        <taxon>Bacillati</taxon>
        <taxon>Actinomycetota</taxon>
        <taxon>Actinomycetes</taxon>
        <taxon>Kitasatosporales</taxon>
        <taxon>Streptomycetaceae</taxon>
        <taxon>Streptomyces</taxon>
    </lineage>
</organism>
<proteinExistence type="inferred from homology"/>
<dbReference type="RefSeq" id="WP_326016049.1">
    <property type="nucleotide sequence ID" value="NZ_JAOZYC010000093.1"/>
</dbReference>
<dbReference type="Pfam" id="PF00135">
    <property type="entry name" value="COesterase"/>
    <property type="match status" value="1"/>
</dbReference>
<comment type="caution">
    <text evidence="5">The sequence shown here is derived from an EMBL/GenBank/DDBJ whole genome shotgun (WGS) entry which is preliminary data.</text>
</comment>
<evidence type="ECO:0000256" key="1">
    <source>
        <dbReference type="ARBA" id="ARBA00005964"/>
    </source>
</evidence>
<dbReference type="EC" id="3.1.1.-" evidence="3"/>
<dbReference type="InterPro" id="IPR050309">
    <property type="entry name" value="Type-B_Carboxylest/Lipase"/>
</dbReference>
<evidence type="ECO:0000313" key="6">
    <source>
        <dbReference type="Proteomes" id="UP001354931"/>
    </source>
</evidence>
<evidence type="ECO:0000256" key="2">
    <source>
        <dbReference type="ARBA" id="ARBA00022801"/>
    </source>
</evidence>
<reference evidence="5 6" key="1">
    <citation type="submission" date="2022-10" db="EMBL/GenBank/DDBJ databases">
        <authorList>
            <person name="Xie J."/>
            <person name="Shen N."/>
        </authorList>
    </citation>
    <scope>NUCLEOTIDE SEQUENCE [LARGE SCALE GENOMIC DNA]</scope>
    <source>
        <strain evidence="5 6">YIM65594</strain>
    </source>
</reference>
<dbReference type="Gene3D" id="3.40.50.1820">
    <property type="entry name" value="alpha/beta hydrolase"/>
    <property type="match status" value="1"/>
</dbReference>
<keyword evidence="6" id="KW-1185">Reference proteome</keyword>